<gene>
    <name evidence="2" type="ORF">EVAR_84296_1</name>
</gene>
<protein>
    <recommendedName>
        <fullName evidence="4">RNA-directed DNA polymerase from transposon X-element</fullName>
    </recommendedName>
</protein>
<organism evidence="2 3">
    <name type="scientific">Eumeta variegata</name>
    <name type="common">Bagworm moth</name>
    <name type="synonym">Eumeta japonica</name>
    <dbReference type="NCBI Taxonomy" id="151549"/>
    <lineage>
        <taxon>Eukaryota</taxon>
        <taxon>Metazoa</taxon>
        <taxon>Ecdysozoa</taxon>
        <taxon>Arthropoda</taxon>
        <taxon>Hexapoda</taxon>
        <taxon>Insecta</taxon>
        <taxon>Pterygota</taxon>
        <taxon>Neoptera</taxon>
        <taxon>Endopterygota</taxon>
        <taxon>Lepidoptera</taxon>
        <taxon>Glossata</taxon>
        <taxon>Ditrysia</taxon>
        <taxon>Tineoidea</taxon>
        <taxon>Psychidae</taxon>
        <taxon>Oiketicinae</taxon>
        <taxon>Eumeta</taxon>
    </lineage>
</organism>
<accession>A0A4C1ST35</accession>
<name>A0A4C1ST35_EUMVA</name>
<sequence>MPFHIRTERKDRDKPVEDLRLSEDDPPFTMGGTKGSPERVKSEKGSGTRRPDGRYLHSGDRERDGVFLAIANKCLELKHFPTHWKTAHVVIIPKPGKVTPSLNPTGR</sequence>
<evidence type="ECO:0000313" key="2">
    <source>
        <dbReference type="EMBL" id="GBP04211.1"/>
    </source>
</evidence>
<dbReference type="AlphaFoldDB" id="A0A4C1ST35"/>
<evidence type="ECO:0000313" key="3">
    <source>
        <dbReference type="Proteomes" id="UP000299102"/>
    </source>
</evidence>
<feature type="region of interest" description="Disordered" evidence="1">
    <location>
        <begin position="1"/>
        <end position="59"/>
    </location>
</feature>
<dbReference type="Proteomes" id="UP000299102">
    <property type="component" value="Unassembled WGS sequence"/>
</dbReference>
<evidence type="ECO:0000256" key="1">
    <source>
        <dbReference type="SAM" id="MobiDB-lite"/>
    </source>
</evidence>
<feature type="compositionally biased region" description="Basic and acidic residues" evidence="1">
    <location>
        <begin position="36"/>
        <end position="59"/>
    </location>
</feature>
<proteinExistence type="predicted"/>
<dbReference type="EMBL" id="BGZK01007495">
    <property type="protein sequence ID" value="GBP04211.1"/>
    <property type="molecule type" value="Genomic_DNA"/>
</dbReference>
<keyword evidence="3" id="KW-1185">Reference proteome</keyword>
<evidence type="ECO:0008006" key="4">
    <source>
        <dbReference type="Google" id="ProtNLM"/>
    </source>
</evidence>
<reference evidence="2 3" key="1">
    <citation type="journal article" date="2019" name="Commun. Biol.">
        <title>The bagworm genome reveals a unique fibroin gene that provides high tensile strength.</title>
        <authorList>
            <person name="Kono N."/>
            <person name="Nakamura H."/>
            <person name="Ohtoshi R."/>
            <person name="Tomita M."/>
            <person name="Numata K."/>
            <person name="Arakawa K."/>
        </authorList>
    </citation>
    <scope>NUCLEOTIDE SEQUENCE [LARGE SCALE GENOMIC DNA]</scope>
</reference>
<feature type="compositionally biased region" description="Basic and acidic residues" evidence="1">
    <location>
        <begin position="1"/>
        <end position="23"/>
    </location>
</feature>
<dbReference type="OrthoDB" id="411871at2759"/>
<comment type="caution">
    <text evidence="2">The sequence shown here is derived from an EMBL/GenBank/DDBJ whole genome shotgun (WGS) entry which is preliminary data.</text>
</comment>